<comment type="caution">
    <text evidence="2">The sequence shown here is derived from an EMBL/GenBank/DDBJ whole genome shotgun (WGS) entry which is preliminary data.</text>
</comment>
<feature type="transmembrane region" description="Helical" evidence="1">
    <location>
        <begin position="6"/>
        <end position="26"/>
    </location>
</feature>
<proteinExistence type="predicted"/>
<reference evidence="2 3" key="1">
    <citation type="submission" date="2017-10" db="EMBL/GenBank/DDBJ databases">
        <title>Bacillus sp. nov., a halophilic bacterium isolated from a Keqin Lake.</title>
        <authorList>
            <person name="Wang H."/>
        </authorList>
    </citation>
    <scope>NUCLEOTIDE SEQUENCE [LARGE SCALE GENOMIC DNA]</scope>
    <source>
        <strain evidence="2 3">KQ-12</strain>
    </source>
</reference>
<evidence type="ECO:0000256" key="1">
    <source>
        <dbReference type="SAM" id="Phobius"/>
    </source>
</evidence>
<dbReference type="Pfam" id="PF09581">
    <property type="entry name" value="Spore_III_AF"/>
    <property type="match status" value="1"/>
</dbReference>
<evidence type="ECO:0000313" key="3">
    <source>
        <dbReference type="Proteomes" id="UP000248214"/>
    </source>
</evidence>
<evidence type="ECO:0000313" key="2">
    <source>
        <dbReference type="EMBL" id="PYZ94349.1"/>
    </source>
</evidence>
<keyword evidence="3" id="KW-1185">Reference proteome</keyword>
<name>A0A323THU8_9BACI</name>
<keyword evidence="1" id="KW-1133">Transmembrane helix</keyword>
<dbReference type="AlphaFoldDB" id="A0A323THU8"/>
<protein>
    <submittedName>
        <fullName evidence="2">Stage III sporulation protein AF</fullName>
    </submittedName>
</protein>
<keyword evidence="1" id="KW-0812">Transmembrane</keyword>
<keyword evidence="1" id="KW-0472">Membrane</keyword>
<dbReference type="InterPro" id="IPR014245">
    <property type="entry name" value="Spore_III_AF"/>
</dbReference>
<dbReference type="EMBL" id="PDOD01000001">
    <property type="protein sequence ID" value="PYZ94349.1"/>
    <property type="molecule type" value="Genomic_DNA"/>
</dbReference>
<sequence>MIVGIVSSWITNIILLILFATILELILPNSSTHRYVKLVVGLMLLVAMLQPVLSIFQEDPEELLKQMDSWGGDSYETEMNINELEKTDIESESLAYISEQVAVQLRGKAQTVLINEFEKEITDLTVSFLSLHEQDDLDNLDSIEVIISDASLQRNETDPPEEEIHIEPIVIETNTTPGSQEENTEGNSLMRSRLSELWEVPEEVIFIREEGGGTSE</sequence>
<feature type="transmembrane region" description="Helical" evidence="1">
    <location>
        <begin position="38"/>
        <end position="56"/>
    </location>
</feature>
<organism evidence="2 3">
    <name type="scientific">Salipaludibacillus keqinensis</name>
    <dbReference type="NCBI Taxonomy" id="2045207"/>
    <lineage>
        <taxon>Bacteria</taxon>
        <taxon>Bacillati</taxon>
        <taxon>Bacillota</taxon>
        <taxon>Bacilli</taxon>
        <taxon>Bacillales</taxon>
        <taxon>Bacillaceae</taxon>
    </lineage>
</organism>
<accession>A0A323THU8</accession>
<dbReference type="NCBIfam" id="TIGR02896">
    <property type="entry name" value="spore_III_AF"/>
    <property type="match status" value="1"/>
</dbReference>
<gene>
    <name evidence="2" type="primary">spoIIIAF</name>
    <name evidence="2" type="ORF">CR194_02105</name>
</gene>
<dbReference type="Proteomes" id="UP000248214">
    <property type="component" value="Unassembled WGS sequence"/>
</dbReference>